<dbReference type="Gene3D" id="3.40.50.2300">
    <property type="match status" value="1"/>
</dbReference>
<comment type="caution">
    <text evidence="7">The sequence shown here is derived from an EMBL/GenBank/DDBJ whole genome shotgun (WGS) entry which is preliminary data.</text>
</comment>
<dbReference type="InterPro" id="IPR000792">
    <property type="entry name" value="Tscrpt_reg_LuxR_C"/>
</dbReference>
<dbReference type="InterPro" id="IPR011006">
    <property type="entry name" value="CheY-like_superfamily"/>
</dbReference>
<dbReference type="SMART" id="SM00448">
    <property type="entry name" value="REC"/>
    <property type="match status" value="1"/>
</dbReference>
<dbReference type="Pfam" id="PF00196">
    <property type="entry name" value="GerE"/>
    <property type="match status" value="1"/>
</dbReference>
<dbReference type="PROSITE" id="PS50043">
    <property type="entry name" value="HTH_LUXR_2"/>
    <property type="match status" value="1"/>
</dbReference>
<dbReference type="InterPro" id="IPR001789">
    <property type="entry name" value="Sig_transdc_resp-reg_receiver"/>
</dbReference>
<evidence type="ECO:0000256" key="1">
    <source>
        <dbReference type="ARBA" id="ARBA00023015"/>
    </source>
</evidence>
<keyword evidence="2" id="KW-0238">DNA-binding</keyword>
<dbReference type="SUPFAM" id="SSF46894">
    <property type="entry name" value="C-terminal effector domain of the bipartite response regulators"/>
    <property type="match status" value="1"/>
</dbReference>
<evidence type="ECO:0000259" key="6">
    <source>
        <dbReference type="PROSITE" id="PS50110"/>
    </source>
</evidence>
<dbReference type="Proteomes" id="UP000661077">
    <property type="component" value="Unassembled WGS sequence"/>
</dbReference>
<reference evidence="7 8" key="1">
    <citation type="journal article" date="2021" name="Int. J. Syst. Evol. Microbiol.">
        <title>Steroidobacter gossypii sp. nov., isolated from soil of cotton cropping field.</title>
        <authorList>
            <person name="Huang R."/>
            <person name="Yang S."/>
            <person name="Zhen C."/>
            <person name="Liu W."/>
        </authorList>
    </citation>
    <scope>NUCLEOTIDE SEQUENCE [LARGE SCALE GENOMIC DNA]</scope>
    <source>
        <strain evidence="7 8">S1-65</strain>
    </source>
</reference>
<dbReference type="InterPro" id="IPR016032">
    <property type="entry name" value="Sig_transdc_resp-reg_C-effctor"/>
</dbReference>
<dbReference type="RefSeq" id="WP_203166511.1">
    <property type="nucleotide sequence ID" value="NZ_JAEVLS010000001.1"/>
</dbReference>
<feature type="domain" description="HTH luxR-type" evidence="5">
    <location>
        <begin position="149"/>
        <end position="214"/>
    </location>
</feature>
<evidence type="ECO:0000256" key="4">
    <source>
        <dbReference type="PROSITE-ProRule" id="PRU00169"/>
    </source>
</evidence>
<keyword evidence="4" id="KW-0597">Phosphoprotein</keyword>
<dbReference type="PANTHER" id="PTHR44688">
    <property type="entry name" value="DNA-BINDING TRANSCRIPTIONAL ACTIVATOR DEVR_DOSR"/>
    <property type="match status" value="1"/>
</dbReference>
<evidence type="ECO:0000256" key="3">
    <source>
        <dbReference type="ARBA" id="ARBA00023163"/>
    </source>
</evidence>
<evidence type="ECO:0000256" key="2">
    <source>
        <dbReference type="ARBA" id="ARBA00023125"/>
    </source>
</evidence>
<dbReference type="PRINTS" id="PR00038">
    <property type="entry name" value="HTHLUXR"/>
</dbReference>
<evidence type="ECO:0000259" key="5">
    <source>
        <dbReference type="PROSITE" id="PS50043"/>
    </source>
</evidence>
<dbReference type="EMBL" id="JAEVLS010000001">
    <property type="protein sequence ID" value="MBM0104572.1"/>
    <property type="molecule type" value="Genomic_DNA"/>
</dbReference>
<dbReference type="SMART" id="SM00421">
    <property type="entry name" value="HTH_LUXR"/>
    <property type="match status" value="1"/>
</dbReference>
<dbReference type="Gene3D" id="1.10.10.10">
    <property type="entry name" value="Winged helix-like DNA-binding domain superfamily/Winged helix DNA-binding domain"/>
    <property type="match status" value="1"/>
</dbReference>
<keyword evidence="1" id="KW-0805">Transcription regulation</keyword>
<keyword evidence="8" id="KW-1185">Reference proteome</keyword>
<dbReference type="SUPFAM" id="SSF52172">
    <property type="entry name" value="CheY-like"/>
    <property type="match status" value="1"/>
</dbReference>
<protein>
    <submittedName>
        <fullName evidence="7">Response regulator transcription factor</fullName>
    </submittedName>
</protein>
<feature type="modified residue" description="4-aspartylphosphate" evidence="4">
    <location>
        <position position="69"/>
    </location>
</feature>
<evidence type="ECO:0000313" key="7">
    <source>
        <dbReference type="EMBL" id="MBM0104572.1"/>
    </source>
</evidence>
<sequence>MDTGGGFELEPRLDAAHGFAVHIVDDDDSFRLSLLRLFKANNLQAHGYGTLAEFEQAHLDGGPGCVLLDICMPDGDGLELFERRVNDEVLPVIFVSAFADIPISVRVMKSGALDILVKPVPSEKLLATIAHARQVAVQRFIARREARELLERYKTLTERERVVFAGVAEGKLNKQVAVEVGACERTIKSERAKMMKKLQLTRLVDVVRAAETVGLKLSFDDSSGSTTGRQQ</sequence>
<dbReference type="Pfam" id="PF00072">
    <property type="entry name" value="Response_reg"/>
    <property type="match status" value="1"/>
</dbReference>
<feature type="domain" description="Response regulatory" evidence="6">
    <location>
        <begin position="20"/>
        <end position="133"/>
    </location>
</feature>
<keyword evidence="3" id="KW-0804">Transcription</keyword>
<proteinExistence type="predicted"/>
<organism evidence="7 8">
    <name type="scientific">Steroidobacter gossypii</name>
    <dbReference type="NCBI Taxonomy" id="2805490"/>
    <lineage>
        <taxon>Bacteria</taxon>
        <taxon>Pseudomonadati</taxon>
        <taxon>Pseudomonadota</taxon>
        <taxon>Gammaproteobacteria</taxon>
        <taxon>Steroidobacterales</taxon>
        <taxon>Steroidobacteraceae</taxon>
        <taxon>Steroidobacter</taxon>
    </lineage>
</organism>
<dbReference type="PANTHER" id="PTHR44688:SF16">
    <property type="entry name" value="DNA-BINDING TRANSCRIPTIONAL ACTIVATOR DEVR_DOSR"/>
    <property type="match status" value="1"/>
</dbReference>
<gene>
    <name evidence="7" type="ORF">JM946_07425</name>
</gene>
<dbReference type="InterPro" id="IPR036388">
    <property type="entry name" value="WH-like_DNA-bd_sf"/>
</dbReference>
<dbReference type="CDD" id="cd06170">
    <property type="entry name" value="LuxR_C_like"/>
    <property type="match status" value="1"/>
</dbReference>
<name>A0ABS1WUD0_9GAMM</name>
<evidence type="ECO:0000313" key="8">
    <source>
        <dbReference type="Proteomes" id="UP000661077"/>
    </source>
</evidence>
<accession>A0ABS1WUD0</accession>
<dbReference type="PROSITE" id="PS50110">
    <property type="entry name" value="RESPONSE_REGULATORY"/>
    <property type="match status" value="1"/>
</dbReference>